<feature type="transmembrane region" description="Helical" evidence="7">
    <location>
        <begin position="6"/>
        <end position="21"/>
    </location>
</feature>
<evidence type="ECO:0000256" key="6">
    <source>
        <dbReference type="RuleBase" id="RU000320"/>
    </source>
</evidence>
<dbReference type="EMBL" id="FNUT01000003">
    <property type="protein sequence ID" value="SEF90715.1"/>
    <property type="molecule type" value="Genomic_DNA"/>
</dbReference>
<sequence length="482" mass="52755">MDNLFILLLLPVISALILAFIKTNSAKWAALLLSLVQLGLTIPFICNFVPDASIQFAQSWNWIQSLGIQFKIGLDGISLPMLILTNGLIPFIILASFGHDQKGGFYSLVSFMQAGLVLVFISLDAFSFYVGWEAALIPIYFICALWGDGDRIRVNMKFFVYTFFGSLLMLIAIIYLYQQTGGKDVSWAALTQLELASGAQNWMFWAFFIAFAIKIPLFPLHTWQPDTYTHAPAAGTMLLSGIMLKMGLFGLLRWLLPLAPDAVAQYGYIALIMSVIGVVYGSIIAFKMNDAKRLIAYSSIAHVGLIAAGIFSLTQEGIQGAILQMLNHGISVVGLFFAIDILQRRTGTRELSQLGGLATQMPILAICFLIIIMGAIGLPLTNGFIGEFLLLKGLFSIPEYGVWYAVIAGTTLIFGAVYMLRLFQKTMLGQIDAKHVSVADISGYEFLVLGLIVILVVVIGILPNGLLHLSEASVTNLIQQVK</sequence>
<feature type="transmembrane region" description="Helical" evidence="7">
    <location>
        <begin position="104"/>
        <end position="123"/>
    </location>
</feature>
<dbReference type="InterPro" id="IPR010227">
    <property type="entry name" value="NADH_Q_OxRdtase_chainM/4"/>
</dbReference>
<feature type="transmembrane region" description="Helical" evidence="7">
    <location>
        <begin position="129"/>
        <end position="146"/>
    </location>
</feature>
<feature type="transmembrane region" description="Helical" evidence="7">
    <location>
        <begin position="363"/>
        <end position="381"/>
    </location>
</feature>
<name>A0A1H5VTT0_9SPHI</name>
<feature type="transmembrane region" description="Helical" evidence="7">
    <location>
        <begin position="202"/>
        <end position="221"/>
    </location>
</feature>
<reference evidence="10" key="1">
    <citation type="submission" date="2016-10" db="EMBL/GenBank/DDBJ databases">
        <authorList>
            <person name="Varghese N."/>
            <person name="Submissions S."/>
        </authorList>
    </citation>
    <scope>NUCLEOTIDE SEQUENCE [LARGE SCALE GENOMIC DNA]</scope>
    <source>
        <strain evidence="10">DSM 22361</strain>
    </source>
</reference>
<dbReference type="GO" id="GO:0042773">
    <property type="term" value="P:ATP synthesis coupled electron transport"/>
    <property type="evidence" value="ECO:0007669"/>
    <property type="project" value="InterPro"/>
</dbReference>
<comment type="subcellular location">
    <subcellularLocation>
        <location evidence="1">Endomembrane system</location>
        <topology evidence="1">Multi-pass membrane protein</topology>
    </subcellularLocation>
    <subcellularLocation>
        <location evidence="6">Membrane</location>
        <topology evidence="6">Multi-pass membrane protein</topology>
    </subcellularLocation>
</comment>
<gene>
    <name evidence="9" type="ORF">SAMN05421877_103234</name>
</gene>
<feature type="transmembrane region" description="Helical" evidence="7">
    <location>
        <begin position="158"/>
        <end position="177"/>
    </location>
</feature>
<dbReference type="GO" id="GO:0008137">
    <property type="term" value="F:NADH dehydrogenase (ubiquinone) activity"/>
    <property type="evidence" value="ECO:0007669"/>
    <property type="project" value="InterPro"/>
</dbReference>
<feature type="transmembrane region" description="Helical" evidence="7">
    <location>
        <begin position="441"/>
        <end position="462"/>
    </location>
</feature>
<evidence type="ECO:0000256" key="5">
    <source>
        <dbReference type="ARBA" id="ARBA00023136"/>
    </source>
</evidence>
<evidence type="ECO:0000313" key="10">
    <source>
        <dbReference type="Proteomes" id="UP000236731"/>
    </source>
</evidence>
<evidence type="ECO:0000256" key="7">
    <source>
        <dbReference type="SAM" id="Phobius"/>
    </source>
</evidence>
<dbReference type="GO" id="GO:0015990">
    <property type="term" value="P:electron transport coupled proton transport"/>
    <property type="evidence" value="ECO:0007669"/>
    <property type="project" value="TreeGrafter"/>
</dbReference>
<dbReference type="NCBIfam" id="TIGR01972">
    <property type="entry name" value="NDH_I_M"/>
    <property type="match status" value="1"/>
</dbReference>
<evidence type="ECO:0000259" key="8">
    <source>
        <dbReference type="Pfam" id="PF00361"/>
    </source>
</evidence>
<dbReference type="GO" id="GO:0003954">
    <property type="term" value="F:NADH dehydrogenase activity"/>
    <property type="evidence" value="ECO:0007669"/>
    <property type="project" value="TreeGrafter"/>
</dbReference>
<accession>A0A1H5VTT0</accession>
<dbReference type="AlphaFoldDB" id="A0A1H5VTT0"/>
<dbReference type="OrthoDB" id="9811718at2"/>
<dbReference type="InterPro" id="IPR001750">
    <property type="entry name" value="ND/Mrp_TM"/>
</dbReference>
<evidence type="ECO:0000256" key="1">
    <source>
        <dbReference type="ARBA" id="ARBA00004127"/>
    </source>
</evidence>
<dbReference type="PANTHER" id="PTHR43507:SF1">
    <property type="entry name" value="NADH-UBIQUINONE OXIDOREDUCTASE CHAIN 4"/>
    <property type="match status" value="1"/>
</dbReference>
<keyword evidence="3 6" id="KW-0812">Transmembrane</keyword>
<dbReference type="GO" id="GO:0048039">
    <property type="term" value="F:ubiquinone binding"/>
    <property type="evidence" value="ECO:0007669"/>
    <property type="project" value="TreeGrafter"/>
</dbReference>
<comment type="similarity">
    <text evidence="2">Belongs to the complex I subunit 4 family.</text>
</comment>
<organism evidence="9 10">
    <name type="scientific">Sphingobacterium lactis</name>
    <dbReference type="NCBI Taxonomy" id="797291"/>
    <lineage>
        <taxon>Bacteria</taxon>
        <taxon>Pseudomonadati</taxon>
        <taxon>Bacteroidota</taxon>
        <taxon>Sphingobacteriia</taxon>
        <taxon>Sphingobacteriales</taxon>
        <taxon>Sphingobacteriaceae</taxon>
        <taxon>Sphingobacterium</taxon>
    </lineage>
</organism>
<dbReference type="PANTHER" id="PTHR43507">
    <property type="entry name" value="NADH-UBIQUINONE OXIDOREDUCTASE CHAIN 4"/>
    <property type="match status" value="1"/>
</dbReference>
<feature type="domain" description="NADH:quinone oxidoreductase/Mrp antiporter transmembrane" evidence="8">
    <location>
        <begin position="123"/>
        <end position="408"/>
    </location>
</feature>
<dbReference type="PRINTS" id="PR01437">
    <property type="entry name" value="NUOXDRDTASE4"/>
</dbReference>
<evidence type="ECO:0000313" key="9">
    <source>
        <dbReference type="EMBL" id="SEF90715.1"/>
    </source>
</evidence>
<keyword evidence="5 7" id="KW-0472">Membrane</keyword>
<dbReference type="InterPro" id="IPR003918">
    <property type="entry name" value="NADH_UbQ_OxRdtase"/>
</dbReference>
<evidence type="ECO:0000256" key="2">
    <source>
        <dbReference type="ARBA" id="ARBA00009025"/>
    </source>
</evidence>
<dbReference type="RefSeq" id="WP_103905598.1">
    <property type="nucleotide sequence ID" value="NZ_CP049246.1"/>
</dbReference>
<keyword evidence="10" id="KW-1185">Reference proteome</keyword>
<feature type="transmembrane region" description="Helical" evidence="7">
    <location>
        <begin position="28"/>
        <end position="50"/>
    </location>
</feature>
<dbReference type="Pfam" id="PF00361">
    <property type="entry name" value="Proton_antipo_M"/>
    <property type="match status" value="1"/>
</dbReference>
<dbReference type="GO" id="GO:0012505">
    <property type="term" value="C:endomembrane system"/>
    <property type="evidence" value="ECO:0007669"/>
    <property type="project" value="UniProtKB-SubCell"/>
</dbReference>
<dbReference type="GO" id="GO:0016020">
    <property type="term" value="C:membrane"/>
    <property type="evidence" value="ECO:0007669"/>
    <property type="project" value="UniProtKB-SubCell"/>
</dbReference>
<evidence type="ECO:0000256" key="3">
    <source>
        <dbReference type="ARBA" id="ARBA00022692"/>
    </source>
</evidence>
<feature type="transmembrane region" description="Helical" evidence="7">
    <location>
        <begin position="325"/>
        <end position="342"/>
    </location>
</feature>
<feature type="transmembrane region" description="Helical" evidence="7">
    <location>
        <begin position="294"/>
        <end position="313"/>
    </location>
</feature>
<proteinExistence type="inferred from homology"/>
<keyword evidence="4 7" id="KW-1133">Transmembrane helix</keyword>
<protein>
    <submittedName>
        <fullName evidence="9">NADH-quinone oxidoreductase subunit M</fullName>
    </submittedName>
</protein>
<feature type="transmembrane region" description="Helical" evidence="7">
    <location>
        <begin position="77"/>
        <end position="97"/>
    </location>
</feature>
<feature type="transmembrane region" description="Helical" evidence="7">
    <location>
        <begin position="233"/>
        <end position="256"/>
    </location>
</feature>
<feature type="transmembrane region" description="Helical" evidence="7">
    <location>
        <begin position="268"/>
        <end position="287"/>
    </location>
</feature>
<feature type="transmembrane region" description="Helical" evidence="7">
    <location>
        <begin position="401"/>
        <end position="420"/>
    </location>
</feature>
<dbReference type="Proteomes" id="UP000236731">
    <property type="component" value="Unassembled WGS sequence"/>
</dbReference>
<evidence type="ECO:0000256" key="4">
    <source>
        <dbReference type="ARBA" id="ARBA00022989"/>
    </source>
</evidence>